<keyword evidence="7" id="KW-1185">Reference proteome</keyword>
<dbReference type="Gene3D" id="1.10.260.40">
    <property type="entry name" value="lambda repressor-like DNA-binding domains"/>
    <property type="match status" value="1"/>
</dbReference>
<keyword evidence="1" id="KW-0805">Transcription regulation</keyword>
<name>A0ABY9XEC9_9GAMM</name>
<accession>A0ABY9XEC9</accession>
<protein>
    <submittedName>
        <fullName evidence="6">Helix-turn-helix domain-containing protein</fullName>
    </submittedName>
</protein>
<proteinExistence type="predicted"/>
<dbReference type="CDD" id="cd00093">
    <property type="entry name" value="HTH_XRE"/>
    <property type="match status" value="1"/>
</dbReference>
<evidence type="ECO:0000259" key="5">
    <source>
        <dbReference type="PROSITE" id="PS50943"/>
    </source>
</evidence>
<evidence type="ECO:0000313" key="7">
    <source>
        <dbReference type="Proteomes" id="UP001300348"/>
    </source>
</evidence>
<dbReference type="InterPro" id="IPR010982">
    <property type="entry name" value="Lambda_DNA-bd_dom_sf"/>
</dbReference>
<dbReference type="PANTHER" id="PTHR46797:SF23">
    <property type="entry name" value="HTH-TYPE TRANSCRIPTIONAL REGULATOR SUTR"/>
    <property type="match status" value="1"/>
</dbReference>
<dbReference type="SUPFAM" id="SSF47413">
    <property type="entry name" value="lambda repressor-like DNA-binding domains"/>
    <property type="match status" value="1"/>
</dbReference>
<dbReference type="PROSITE" id="PS50943">
    <property type="entry name" value="HTH_CROC1"/>
    <property type="match status" value="1"/>
</dbReference>
<dbReference type="EMBL" id="CP133647">
    <property type="protein sequence ID" value="WNH00941.1"/>
    <property type="molecule type" value="Genomic_DNA"/>
</dbReference>
<gene>
    <name evidence="6" type="ORF">QL112_013875</name>
</gene>
<dbReference type="Pfam" id="PF01381">
    <property type="entry name" value="HTH_3"/>
    <property type="match status" value="1"/>
</dbReference>
<dbReference type="InterPro" id="IPR050807">
    <property type="entry name" value="TransReg_Diox_bact_type"/>
</dbReference>
<reference evidence="6 7" key="1">
    <citation type="journal article" date="2023" name="Access Microbiol">
        <title>The genome of a steinernematid-associated Pseudomonas piscis bacterium encodes the biosynthesis of insect toxins.</title>
        <authorList>
            <person name="Awori R.M."/>
            <person name="Hendre P."/>
            <person name="Amugune N.O."/>
        </authorList>
    </citation>
    <scope>NUCLEOTIDE SEQUENCE [LARGE SCALE GENOMIC DNA]</scope>
    <source>
        <strain evidence="6 7">97</strain>
    </source>
</reference>
<dbReference type="Proteomes" id="UP001300348">
    <property type="component" value="Chromosome"/>
</dbReference>
<keyword evidence="4" id="KW-0175">Coiled coil</keyword>
<evidence type="ECO:0000256" key="2">
    <source>
        <dbReference type="ARBA" id="ARBA00023125"/>
    </source>
</evidence>
<evidence type="ECO:0000256" key="3">
    <source>
        <dbReference type="ARBA" id="ARBA00023163"/>
    </source>
</evidence>
<dbReference type="PANTHER" id="PTHR46797">
    <property type="entry name" value="HTH-TYPE TRANSCRIPTIONAL REGULATOR"/>
    <property type="match status" value="1"/>
</dbReference>
<feature type="coiled-coil region" evidence="4">
    <location>
        <begin position="104"/>
        <end position="131"/>
    </location>
</feature>
<sequence>MSNQIGARIKRFREQLGLSQATLAERCGWSSQSRIGNYESGSRNVSADDALILANALGVTPAELMFGSIDCANAPMPCTTEETKLTPRQRILLELFDELPDSEADQLLKNLEEKKQHYNQLLEELLHKRNQKKA</sequence>
<evidence type="ECO:0000256" key="4">
    <source>
        <dbReference type="SAM" id="Coils"/>
    </source>
</evidence>
<evidence type="ECO:0000256" key="1">
    <source>
        <dbReference type="ARBA" id="ARBA00023015"/>
    </source>
</evidence>
<evidence type="ECO:0000313" key="6">
    <source>
        <dbReference type="EMBL" id="WNH00941.1"/>
    </source>
</evidence>
<dbReference type="InterPro" id="IPR001387">
    <property type="entry name" value="Cro/C1-type_HTH"/>
</dbReference>
<dbReference type="GeneID" id="88856666"/>
<dbReference type="SMART" id="SM00530">
    <property type="entry name" value="HTH_XRE"/>
    <property type="match status" value="1"/>
</dbReference>
<dbReference type="RefSeq" id="WP_223281836.1">
    <property type="nucleotide sequence ID" value="NZ_CAWPOC010000028.1"/>
</dbReference>
<feature type="domain" description="HTH cro/C1-type" evidence="5">
    <location>
        <begin position="9"/>
        <end position="64"/>
    </location>
</feature>
<organism evidence="6 7">
    <name type="scientific">Xenorhabdus griffiniae</name>
    <dbReference type="NCBI Taxonomy" id="351672"/>
    <lineage>
        <taxon>Bacteria</taxon>
        <taxon>Pseudomonadati</taxon>
        <taxon>Pseudomonadota</taxon>
        <taxon>Gammaproteobacteria</taxon>
        <taxon>Enterobacterales</taxon>
        <taxon>Morganellaceae</taxon>
        <taxon>Xenorhabdus</taxon>
    </lineage>
</organism>
<keyword evidence="2" id="KW-0238">DNA-binding</keyword>
<keyword evidence="3" id="KW-0804">Transcription</keyword>